<protein>
    <submittedName>
        <fullName evidence="2">Uncharacterized protein</fullName>
    </submittedName>
</protein>
<evidence type="ECO:0000313" key="3">
    <source>
        <dbReference type="Proteomes" id="UP000027170"/>
    </source>
</evidence>
<proteinExistence type="predicted"/>
<dbReference type="Proteomes" id="UP000027170">
    <property type="component" value="Unassembled WGS sequence"/>
</dbReference>
<reference evidence="2 3" key="1">
    <citation type="submission" date="2014-03" db="EMBL/GenBank/DDBJ databases">
        <title>The genomes of two eusocial bee gut symbionts.</title>
        <authorList>
            <person name="Kwong W.K."/>
            <person name="Engel P."/>
            <person name="Koch H."/>
            <person name="Moran N.A."/>
        </authorList>
    </citation>
    <scope>NUCLEOTIDE SEQUENCE [LARGE SCALE GENOMIC DNA]</scope>
    <source>
        <strain evidence="3">wkB29</strain>
    </source>
</reference>
<dbReference type="EMBL" id="JFZV01000001">
    <property type="protein sequence ID" value="KDN15922.1"/>
    <property type="molecule type" value="Genomic_DNA"/>
</dbReference>
<keyword evidence="3" id="KW-1185">Reference proteome</keyword>
<evidence type="ECO:0000256" key="1">
    <source>
        <dbReference type="SAM" id="Phobius"/>
    </source>
</evidence>
<accession>A0A836Z3V5</accession>
<dbReference type="AlphaFoldDB" id="A0A836Z3V5"/>
<keyword evidence="1" id="KW-0472">Membrane</keyword>
<name>A0A836Z3V5_9NEIS</name>
<organism evidence="2 3">
    <name type="scientific">Snodgrassella communis</name>
    <dbReference type="NCBI Taxonomy" id="2946699"/>
    <lineage>
        <taxon>Bacteria</taxon>
        <taxon>Pseudomonadati</taxon>
        <taxon>Pseudomonadota</taxon>
        <taxon>Betaproteobacteria</taxon>
        <taxon>Neisseriales</taxon>
        <taxon>Neisseriaceae</taxon>
        <taxon>Snodgrassella</taxon>
    </lineage>
</organism>
<comment type="caution">
    <text evidence="2">The sequence shown here is derived from an EMBL/GenBank/DDBJ whole genome shotgun (WGS) entry which is preliminary data.</text>
</comment>
<sequence>MLLFLTFHSQVTPFILLSFGLIIYSQNMRRNNVFTVSLCKTLY</sequence>
<keyword evidence="1" id="KW-0812">Transmembrane</keyword>
<keyword evidence="1" id="KW-1133">Transmembrane helix</keyword>
<gene>
    <name evidence="2" type="ORF">SALWKB29_0341</name>
</gene>
<feature type="transmembrane region" description="Helical" evidence="1">
    <location>
        <begin position="6"/>
        <end position="24"/>
    </location>
</feature>
<evidence type="ECO:0000313" key="2">
    <source>
        <dbReference type="EMBL" id="KDN15922.1"/>
    </source>
</evidence>